<gene>
    <name evidence="1" type="ORF">HU200_062687</name>
</gene>
<accession>A0A835AAQ4</accession>
<name>A0A835AAQ4_9POAL</name>
<dbReference type="AlphaFoldDB" id="A0A835AAQ4"/>
<organism evidence="1 2">
    <name type="scientific">Digitaria exilis</name>
    <dbReference type="NCBI Taxonomy" id="1010633"/>
    <lineage>
        <taxon>Eukaryota</taxon>
        <taxon>Viridiplantae</taxon>
        <taxon>Streptophyta</taxon>
        <taxon>Embryophyta</taxon>
        <taxon>Tracheophyta</taxon>
        <taxon>Spermatophyta</taxon>
        <taxon>Magnoliopsida</taxon>
        <taxon>Liliopsida</taxon>
        <taxon>Poales</taxon>
        <taxon>Poaceae</taxon>
        <taxon>PACMAD clade</taxon>
        <taxon>Panicoideae</taxon>
        <taxon>Panicodae</taxon>
        <taxon>Paniceae</taxon>
        <taxon>Anthephorinae</taxon>
        <taxon>Digitaria</taxon>
    </lineage>
</organism>
<dbReference type="EMBL" id="JACEFO010002629">
    <property type="protein sequence ID" value="KAF8653230.1"/>
    <property type="molecule type" value="Genomic_DNA"/>
</dbReference>
<comment type="caution">
    <text evidence="1">The sequence shown here is derived from an EMBL/GenBank/DDBJ whole genome shotgun (WGS) entry which is preliminary data.</text>
</comment>
<protein>
    <submittedName>
        <fullName evidence="1">Uncharacterized protein</fullName>
    </submittedName>
</protein>
<dbReference type="Proteomes" id="UP000636709">
    <property type="component" value="Unassembled WGS sequence"/>
</dbReference>
<proteinExistence type="predicted"/>
<reference evidence="1" key="1">
    <citation type="submission" date="2020-07" db="EMBL/GenBank/DDBJ databases">
        <title>Genome sequence and genetic diversity analysis of an under-domesticated orphan crop, white fonio (Digitaria exilis).</title>
        <authorList>
            <person name="Bennetzen J.L."/>
            <person name="Chen S."/>
            <person name="Ma X."/>
            <person name="Wang X."/>
            <person name="Yssel A.E.J."/>
            <person name="Chaluvadi S.R."/>
            <person name="Johnson M."/>
            <person name="Gangashetty P."/>
            <person name="Hamidou F."/>
            <person name="Sanogo M.D."/>
            <person name="Zwaenepoel A."/>
            <person name="Wallace J."/>
            <person name="Van De Peer Y."/>
            <person name="Van Deynze A."/>
        </authorList>
    </citation>
    <scope>NUCLEOTIDE SEQUENCE</scope>
    <source>
        <tissue evidence="1">Leaves</tissue>
    </source>
</reference>
<keyword evidence="2" id="KW-1185">Reference proteome</keyword>
<evidence type="ECO:0000313" key="1">
    <source>
        <dbReference type="EMBL" id="KAF8653230.1"/>
    </source>
</evidence>
<evidence type="ECO:0000313" key="2">
    <source>
        <dbReference type="Proteomes" id="UP000636709"/>
    </source>
</evidence>
<sequence>MPFFVPSPALPGEAAAVDVRRRVSLDFLASHYETGILELSDGGSGSLLAFVKNYSTVVVCDPWTREERELFPPSPWQVKRIGCYRNCTFGAFLLAAAAGDDDEANTTGLNMSCFRMLCVSLVRDQDTGTKTAWATMFSAQKMVTGSRWAAETSAPSCPIARAGLPREQSFLDVPGALYAGPARRSSTQYSTLMRAPARSRLSLPADVRSCSHWSSYYNRETLRVVGGGTGTVLLARILNDDLEFLRWSHNGGDKCIVERKQNV</sequence>